<dbReference type="CDD" id="cd11528">
    <property type="entry name" value="NTP-PPase_MazG_Nterm"/>
    <property type="match status" value="1"/>
</dbReference>
<comment type="caution">
    <text evidence="2">The sequence shown here is derived from an EMBL/GenBank/DDBJ whole genome shotgun (WGS) entry which is preliminary data.</text>
</comment>
<sequence>MNNLKQQIENMPSRRQEQLLAFDRLLTIMDELREQCPWDRKQTMDTLRHLTIEETYELSDAILENDLNEVKKELGDLILHMVFYARIASETNHFDIADVLNGICEKLIARHPHIYGDVVADTEEKVKQNWEQLKLKEGNRSVLGGVPQSLPALVKAMRIQEKARGAGFDWEEKQQVWEKVEEEMQEFKHEFNAERNEDIDRQKAEGEFGDLLFSLVNYARFIDINPETALERTNKKFIKRFQYLEEQAKATGKNLKDMTLAEMDVYWEEAKRIL</sequence>
<dbReference type="CDD" id="cd11529">
    <property type="entry name" value="NTP-PPase_MazG_Cterm"/>
    <property type="match status" value="1"/>
</dbReference>
<organism evidence="2 3">
    <name type="scientific">Nibrella saemangeumensis</name>
    <dbReference type="NCBI Taxonomy" id="1084526"/>
    <lineage>
        <taxon>Bacteria</taxon>
        <taxon>Pseudomonadati</taxon>
        <taxon>Bacteroidota</taxon>
        <taxon>Cytophagia</taxon>
        <taxon>Cytophagales</taxon>
        <taxon>Spirosomataceae</taxon>
        <taxon>Nibrella</taxon>
    </lineage>
</organism>
<dbReference type="InterPro" id="IPR004518">
    <property type="entry name" value="MazG-like_dom"/>
</dbReference>
<feature type="domain" description="NTP pyrophosphohydrolase MazG-like" evidence="1">
    <location>
        <begin position="42"/>
        <end position="114"/>
    </location>
</feature>
<reference evidence="3" key="1">
    <citation type="journal article" date="2019" name="Int. J. Syst. Evol. Microbiol.">
        <title>The Global Catalogue of Microorganisms (GCM) 10K type strain sequencing project: providing services to taxonomists for standard genome sequencing and annotation.</title>
        <authorList>
            <consortium name="The Broad Institute Genomics Platform"/>
            <consortium name="The Broad Institute Genome Sequencing Center for Infectious Disease"/>
            <person name="Wu L."/>
            <person name="Ma J."/>
        </authorList>
    </citation>
    <scope>NUCLEOTIDE SEQUENCE [LARGE SCALE GENOMIC DNA]</scope>
    <source>
        <strain evidence="3">JCM 17927</strain>
    </source>
</reference>
<dbReference type="SUPFAM" id="SSF101386">
    <property type="entry name" value="all-alpha NTP pyrophosphatases"/>
    <property type="match status" value="2"/>
</dbReference>
<dbReference type="Proteomes" id="UP001501175">
    <property type="component" value="Unassembled WGS sequence"/>
</dbReference>
<protein>
    <submittedName>
        <fullName evidence="2">Nucleoside triphosphate pyrophosphohydrolase</fullName>
    </submittedName>
</protein>
<accession>A0ABP8ME95</accession>
<evidence type="ECO:0000313" key="3">
    <source>
        <dbReference type="Proteomes" id="UP001501175"/>
    </source>
</evidence>
<dbReference type="InterPro" id="IPR048011">
    <property type="entry name" value="NTP-PPase_MazG-like_C"/>
</dbReference>
<dbReference type="EMBL" id="BAABHD010000003">
    <property type="protein sequence ID" value="GAA4447248.1"/>
    <property type="molecule type" value="Genomic_DNA"/>
</dbReference>
<dbReference type="PANTHER" id="PTHR30522">
    <property type="entry name" value="NUCLEOSIDE TRIPHOSPHATE PYROPHOSPHOHYDROLASE"/>
    <property type="match status" value="1"/>
</dbReference>
<gene>
    <name evidence="2" type="primary">mazG</name>
    <name evidence="2" type="ORF">GCM10023189_03390</name>
</gene>
<feature type="domain" description="NTP pyrophosphohydrolase MazG-like" evidence="1">
    <location>
        <begin position="176"/>
        <end position="240"/>
    </location>
</feature>
<dbReference type="InterPro" id="IPR011551">
    <property type="entry name" value="NTP_PyrPHydrolase_MazG"/>
</dbReference>
<dbReference type="Gene3D" id="1.10.287.1080">
    <property type="entry name" value="MazG-like"/>
    <property type="match status" value="2"/>
</dbReference>
<dbReference type="PANTHER" id="PTHR30522:SF0">
    <property type="entry name" value="NUCLEOSIDE TRIPHOSPHATE PYROPHOSPHOHYDROLASE"/>
    <property type="match status" value="1"/>
</dbReference>
<evidence type="ECO:0000259" key="1">
    <source>
        <dbReference type="Pfam" id="PF03819"/>
    </source>
</evidence>
<dbReference type="NCBIfam" id="TIGR00444">
    <property type="entry name" value="mazG"/>
    <property type="match status" value="1"/>
</dbReference>
<name>A0ABP8ME95_9BACT</name>
<keyword evidence="3" id="KW-1185">Reference proteome</keyword>
<dbReference type="InterPro" id="IPR048015">
    <property type="entry name" value="NTP-PPase_MazG-like_N"/>
</dbReference>
<dbReference type="NCBIfam" id="NF007113">
    <property type="entry name" value="PRK09562.1"/>
    <property type="match status" value="1"/>
</dbReference>
<dbReference type="Pfam" id="PF03819">
    <property type="entry name" value="MazG"/>
    <property type="match status" value="2"/>
</dbReference>
<evidence type="ECO:0000313" key="2">
    <source>
        <dbReference type="EMBL" id="GAA4447248.1"/>
    </source>
</evidence>
<proteinExistence type="predicted"/>